<dbReference type="EMBL" id="BAABME010001283">
    <property type="protein sequence ID" value="GAA0148697.1"/>
    <property type="molecule type" value="Genomic_DNA"/>
</dbReference>
<gene>
    <name evidence="2" type="ORF">LIER_08069</name>
</gene>
<keyword evidence="3" id="KW-1185">Reference proteome</keyword>
<comment type="caution">
    <text evidence="2">The sequence shown here is derived from an EMBL/GenBank/DDBJ whole genome shotgun (WGS) entry which is preliminary data.</text>
</comment>
<reference evidence="2 3" key="1">
    <citation type="submission" date="2024-01" db="EMBL/GenBank/DDBJ databases">
        <title>The complete chloroplast genome sequence of Lithospermum erythrorhizon: insights into the phylogenetic relationship among Boraginaceae species and the maternal lineages of purple gromwells.</title>
        <authorList>
            <person name="Okada T."/>
            <person name="Watanabe K."/>
        </authorList>
    </citation>
    <scope>NUCLEOTIDE SEQUENCE [LARGE SCALE GENOMIC DNA]</scope>
</reference>
<evidence type="ECO:0000256" key="1">
    <source>
        <dbReference type="SAM" id="MobiDB-lite"/>
    </source>
</evidence>
<accession>A0AAV3PCC0</accession>
<dbReference type="AlphaFoldDB" id="A0AAV3PCC0"/>
<sequence length="115" mass="12972">MMKVPDNNPFRKGKHCTIHVDFTSEVATAVTEVGEKNSTNEPIPLKKLLFSSKCEVMEVDEKLIKTEPGDNPFTKRNLGKSGHGKRRKTERKTTKCNSNESKTNSSSILNFFSRI</sequence>
<organism evidence="2 3">
    <name type="scientific">Lithospermum erythrorhizon</name>
    <name type="common">Purple gromwell</name>
    <name type="synonym">Lithospermum officinale var. erythrorhizon</name>
    <dbReference type="NCBI Taxonomy" id="34254"/>
    <lineage>
        <taxon>Eukaryota</taxon>
        <taxon>Viridiplantae</taxon>
        <taxon>Streptophyta</taxon>
        <taxon>Embryophyta</taxon>
        <taxon>Tracheophyta</taxon>
        <taxon>Spermatophyta</taxon>
        <taxon>Magnoliopsida</taxon>
        <taxon>eudicotyledons</taxon>
        <taxon>Gunneridae</taxon>
        <taxon>Pentapetalae</taxon>
        <taxon>asterids</taxon>
        <taxon>lamiids</taxon>
        <taxon>Boraginales</taxon>
        <taxon>Boraginaceae</taxon>
        <taxon>Boraginoideae</taxon>
        <taxon>Lithospermeae</taxon>
        <taxon>Lithospermum</taxon>
    </lineage>
</organism>
<evidence type="ECO:0000313" key="3">
    <source>
        <dbReference type="Proteomes" id="UP001454036"/>
    </source>
</evidence>
<feature type="region of interest" description="Disordered" evidence="1">
    <location>
        <begin position="66"/>
        <end position="115"/>
    </location>
</feature>
<proteinExistence type="predicted"/>
<name>A0AAV3PCC0_LITER</name>
<protein>
    <submittedName>
        <fullName evidence="2">Uncharacterized protein</fullName>
    </submittedName>
</protein>
<dbReference type="Proteomes" id="UP001454036">
    <property type="component" value="Unassembled WGS sequence"/>
</dbReference>
<evidence type="ECO:0000313" key="2">
    <source>
        <dbReference type="EMBL" id="GAA0148697.1"/>
    </source>
</evidence>
<feature type="compositionally biased region" description="Polar residues" evidence="1">
    <location>
        <begin position="96"/>
        <end position="115"/>
    </location>
</feature>